<reference evidence="1 2" key="1">
    <citation type="journal article" date="2018" name="Biotechnol. Adv.">
        <title>Improved genomic resources and new bioinformatic workflow for the carcinogenic parasite Clonorchis sinensis: Biotechnological implications.</title>
        <authorList>
            <person name="Wang D."/>
            <person name="Korhonen P.K."/>
            <person name="Gasser R.B."/>
            <person name="Young N.D."/>
        </authorList>
    </citation>
    <scope>NUCLEOTIDE SEQUENCE [LARGE SCALE GENOMIC DNA]</scope>
    <source>
        <strain evidence="1">Cs-k2</strain>
    </source>
</reference>
<comment type="caution">
    <text evidence="1">The sequence shown here is derived from an EMBL/GenBank/DDBJ whole genome shotgun (WGS) entry which is preliminary data.</text>
</comment>
<dbReference type="AlphaFoldDB" id="A0A419Q9V2"/>
<gene>
    <name evidence="1" type="ORF">CSKR_112549</name>
</gene>
<proteinExistence type="predicted"/>
<dbReference type="Proteomes" id="UP000286415">
    <property type="component" value="Unassembled WGS sequence"/>
</dbReference>
<organism evidence="1 2">
    <name type="scientific">Clonorchis sinensis</name>
    <name type="common">Chinese liver fluke</name>
    <dbReference type="NCBI Taxonomy" id="79923"/>
    <lineage>
        <taxon>Eukaryota</taxon>
        <taxon>Metazoa</taxon>
        <taxon>Spiralia</taxon>
        <taxon>Lophotrochozoa</taxon>
        <taxon>Platyhelminthes</taxon>
        <taxon>Trematoda</taxon>
        <taxon>Digenea</taxon>
        <taxon>Opisthorchiida</taxon>
        <taxon>Opisthorchiata</taxon>
        <taxon>Opisthorchiidae</taxon>
        <taxon>Clonorchis</taxon>
    </lineage>
</organism>
<name>A0A419Q9V2_CLOSI</name>
<keyword evidence="2" id="KW-1185">Reference proteome</keyword>
<dbReference type="EMBL" id="NIRI02000042">
    <property type="protein sequence ID" value="KAG5452134.1"/>
    <property type="molecule type" value="Genomic_DNA"/>
</dbReference>
<dbReference type="OrthoDB" id="6228800at2759"/>
<dbReference type="InParanoid" id="A0A419Q9V2"/>
<reference evidence="1 2" key="2">
    <citation type="journal article" date="2021" name="Genomics">
        <title>High-quality reference genome for Clonorchis sinensis.</title>
        <authorList>
            <person name="Young N.D."/>
            <person name="Stroehlein A.J."/>
            <person name="Kinkar L."/>
            <person name="Wang T."/>
            <person name="Sohn W.M."/>
            <person name="Chang B.C.H."/>
            <person name="Kaur P."/>
            <person name="Weisz D."/>
            <person name="Dudchenko O."/>
            <person name="Aiden E.L."/>
            <person name="Korhonen P.K."/>
            <person name="Gasser R.B."/>
        </authorList>
    </citation>
    <scope>NUCLEOTIDE SEQUENCE [LARGE SCALE GENOMIC DNA]</scope>
    <source>
        <strain evidence="1">Cs-k2</strain>
    </source>
</reference>
<evidence type="ECO:0000313" key="2">
    <source>
        <dbReference type="Proteomes" id="UP000286415"/>
    </source>
</evidence>
<evidence type="ECO:0008006" key="3">
    <source>
        <dbReference type="Google" id="ProtNLM"/>
    </source>
</evidence>
<protein>
    <recommendedName>
        <fullName evidence="3">GIY-YIG domain-containing protein</fullName>
    </recommendedName>
</protein>
<accession>A0A419Q9V2</accession>
<evidence type="ECO:0000313" key="1">
    <source>
        <dbReference type="EMBL" id="KAG5452134.1"/>
    </source>
</evidence>
<sequence>MAVSQPSCFLLMEWGATAEQFFDSNGDMLPRLFRRGTKFLGRASLQKGYPERFVLKTMESVKPKPTQCLVGKKPLYMRLPFKGDPVAELITRRLRNSVGTMYMAANLYLNFNSSPTISFRLKDKLPRSTTSFCVYSFVCSCRASYVDRTTRHLSDRMREHNPISLGGSWKEPGSRGHTIVEIFVTIVTFTSKMTLMLRNTLTCKQIWLCERFIRNPAGSLVCDVSRQLNVLHQTPSCLIWHDIRGIAIHVST</sequence>